<evidence type="ECO:0000256" key="2">
    <source>
        <dbReference type="ARBA" id="ARBA00004173"/>
    </source>
</evidence>
<evidence type="ECO:0000256" key="6">
    <source>
        <dbReference type="ARBA" id="ARBA00023128"/>
    </source>
</evidence>
<protein>
    <submittedName>
        <fullName evidence="7">Uncharacterized protein</fullName>
    </submittedName>
</protein>
<dbReference type="KEGG" id="ndi:NDAI_0B05330"/>
<sequence>MSLFKSLQKSPRTISLFCDNFELNKSCSTILQFLKGETSNNFNLELVSTFPTLDQLKYTYKINPIIMNTQIPNLHRIMKLESFDPVFGSNLQKCAREGRWNPKVSLWVDWERKCIGNDLKSIQELLKLKG</sequence>
<organism evidence="7 8">
    <name type="scientific">Naumovozyma dairenensis (strain ATCC 10597 / BCRC 20456 / CBS 421 / NBRC 0211 / NRRL Y-12639)</name>
    <name type="common">Saccharomyces dairenensis</name>
    <dbReference type="NCBI Taxonomy" id="1071378"/>
    <lineage>
        <taxon>Eukaryota</taxon>
        <taxon>Fungi</taxon>
        <taxon>Dikarya</taxon>
        <taxon>Ascomycota</taxon>
        <taxon>Saccharomycotina</taxon>
        <taxon>Saccharomycetes</taxon>
        <taxon>Saccharomycetales</taxon>
        <taxon>Saccharomycetaceae</taxon>
        <taxon>Naumovozyma</taxon>
    </lineage>
</organism>
<comment type="function">
    <text evidence="1">Putative mitochondrial redox protein which could be involved in the reduction of small toxic molecules.</text>
</comment>
<dbReference type="InterPro" id="IPR036249">
    <property type="entry name" value="Thioredoxin-like_sf"/>
</dbReference>
<dbReference type="HOGENOM" id="CLU_1939538_0_0_1"/>
<evidence type="ECO:0000313" key="8">
    <source>
        <dbReference type="Proteomes" id="UP000000689"/>
    </source>
</evidence>
<keyword evidence="5" id="KW-0560">Oxidoreductase</keyword>
<gene>
    <name evidence="7" type="primary">NDAI0B05330</name>
    <name evidence="7" type="ordered locus">NDAI_0B05330</name>
</gene>
<keyword evidence="8" id="KW-1185">Reference proteome</keyword>
<dbReference type="GO" id="GO:0016491">
    <property type="term" value="F:oxidoreductase activity"/>
    <property type="evidence" value="ECO:0007669"/>
    <property type="project" value="UniProtKB-KW"/>
</dbReference>
<evidence type="ECO:0000256" key="1">
    <source>
        <dbReference type="ARBA" id="ARBA00002963"/>
    </source>
</evidence>
<dbReference type="PANTHER" id="PTHR28071">
    <property type="entry name" value="REDOX PROTEIN FMP46, MITOCHONDRIAL-RELATED"/>
    <property type="match status" value="1"/>
</dbReference>
<dbReference type="Pfam" id="PF07955">
    <property type="entry name" value="DUF1687"/>
    <property type="match status" value="1"/>
</dbReference>
<proteinExistence type="inferred from homology"/>
<dbReference type="GO" id="GO:0051051">
    <property type="term" value="P:negative regulation of transport"/>
    <property type="evidence" value="ECO:0007669"/>
    <property type="project" value="EnsemblFungi"/>
</dbReference>
<evidence type="ECO:0000256" key="3">
    <source>
        <dbReference type="ARBA" id="ARBA00009734"/>
    </source>
</evidence>
<reference evidence="7 8" key="1">
    <citation type="journal article" date="2011" name="Proc. Natl. Acad. Sci. U.S.A.">
        <title>Evolutionary erosion of yeast sex chromosomes by mating-type switching accidents.</title>
        <authorList>
            <person name="Gordon J.L."/>
            <person name="Armisen D."/>
            <person name="Proux-Wera E."/>
            <person name="Oheigeartaigh S.S."/>
            <person name="Byrne K.P."/>
            <person name="Wolfe K.H."/>
        </authorList>
    </citation>
    <scope>NUCLEOTIDE SEQUENCE [LARGE SCALE GENOMIC DNA]</scope>
    <source>
        <strain evidence="8">ATCC 10597 / BCRC 20456 / CBS 421 / NBRC 0211 / NRRL Y-12639</strain>
    </source>
</reference>
<keyword evidence="4" id="KW-0809">Transit peptide</keyword>
<dbReference type="InterPro" id="IPR012882">
    <property type="entry name" value="Fmp46"/>
</dbReference>
<dbReference type="GO" id="GO:0005739">
    <property type="term" value="C:mitochondrion"/>
    <property type="evidence" value="ECO:0007669"/>
    <property type="project" value="UniProtKB-SubCell"/>
</dbReference>
<dbReference type="EMBL" id="HE580268">
    <property type="protein sequence ID" value="CCD23566.1"/>
    <property type="molecule type" value="Genomic_DNA"/>
</dbReference>
<dbReference type="SUPFAM" id="SSF52833">
    <property type="entry name" value="Thioredoxin-like"/>
    <property type="match status" value="1"/>
</dbReference>
<dbReference type="RefSeq" id="XP_003668809.1">
    <property type="nucleotide sequence ID" value="XM_003668761.1"/>
</dbReference>
<comment type="subcellular location">
    <subcellularLocation>
        <location evidence="2">Mitochondrion</location>
    </subcellularLocation>
</comment>
<dbReference type="OMA" id="LWVDWEK"/>
<dbReference type="eggNOG" id="ENOG502S4SU">
    <property type="taxonomic scope" value="Eukaryota"/>
</dbReference>
<dbReference type="GeneID" id="11498414"/>
<dbReference type="AlphaFoldDB" id="G0W705"/>
<evidence type="ECO:0000256" key="4">
    <source>
        <dbReference type="ARBA" id="ARBA00022946"/>
    </source>
</evidence>
<name>G0W705_NAUDC</name>
<dbReference type="PANTHER" id="PTHR28071:SF1">
    <property type="entry name" value="REDOX PROTEIN FMP46, MITOCHONDRIAL-RELATED"/>
    <property type="match status" value="1"/>
</dbReference>
<comment type="similarity">
    <text evidence="3">Belongs to the FMP46 family.</text>
</comment>
<dbReference type="OrthoDB" id="4044803at2759"/>
<dbReference type="Proteomes" id="UP000000689">
    <property type="component" value="Chromosome 2"/>
</dbReference>
<evidence type="ECO:0000313" key="7">
    <source>
        <dbReference type="EMBL" id="CCD23566.1"/>
    </source>
</evidence>
<evidence type="ECO:0000256" key="5">
    <source>
        <dbReference type="ARBA" id="ARBA00023002"/>
    </source>
</evidence>
<keyword evidence="6" id="KW-0496">Mitochondrion</keyword>
<dbReference type="Gene3D" id="3.40.30.10">
    <property type="entry name" value="Glutaredoxin"/>
    <property type="match status" value="1"/>
</dbReference>
<accession>G0W705</accession>